<evidence type="ECO:0000256" key="2">
    <source>
        <dbReference type="ARBA" id="ARBA00022676"/>
    </source>
</evidence>
<keyword evidence="3 4" id="KW-0808">Transferase</keyword>
<dbReference type="GO" id="GO:0033485">
    <property type="term" value="P:cyanidin 3-O-glucoside biosynthetic process"/>
    <property type="evidence" value="ECO:0007669"/>
    <property type="project" value="UniProtKB-ARBA"/>
</dbReference>
<evidence type="ECO:0000256" key="1">
    <source>
        <dbReference type="ARBA" id="ARBA00009995"/>
    </source>
</evidence>
<evidence type="ECO:0000256" key="4">
    <source>
        <dbReference type="RuleBase" id="RU003718"/>
    </source>
</evidence>
<dbReference type="PROSITE" id="PS00375">
    <property type="entry name" value="UDPGT"/>
    <property type="match status" value="1"/>
</dbReference>
<dbReference type="InterPro" id="IPR035595">
    <property type="entry name" value="UDP_glycos_trans_CS"/>
</dbReference>
<reference evidence="6" key="1">
    <citation type="journal article" date="2013" name="J. Plant Growth Regul.">
        <title>Expression Analysis of Anthocyanin Biosynthetic Genes in Different Colored Sweet Cherries (Prunus avium L.) During Fruit Development.</title>
        <authorList>
            <person name="Liu Y."/>
            <person name="Shen X."/>
            <person name="Zhao K."/>
            <person name="Ben Y."/>
            <person name="Guo X."/>
            <person name="Zhang X."/>
            <person name="Li T."/>
        </authorList>
    </citation>
    <scope>NUCLEOTIDE SEQUENCE</scope>
    <source>
        <tissue evidence="6">Fruit</tissue>
    </source>
</reference>
<sequence>MIPLQLVLLAYTYMAPQPIDDDHVVYEHHVAALAFPFSTHASPTLALIRRLAAASPNTLFSFFSTSQSNNSLFSNTNTNLPRNIKVFDVADGVPDGYVFAGKPQEDIELFMKAAPHNFTTSLDACVAHTGKRLTCLITDAFLWFGAHLAHDLGVPWLPLWLSGLNSPSLHVHTDLLRHTIGTQSIAGLENELITKNANIPGMSKVRIKDLPEGVIFGNLDSVFSRMLHQMGQLLPRANAVLVNSFEELDITVTNDLKSKFNKLLNVGPFNLAAAASPPLPEALTAVDDVTGCLSWLDKQKAASSVVYVSFGSVARPPEKELMAMAQALEASGVPFLWSLKDSFKTPLLNELLVKASNGMVVPWAPQPRVLAHASVGAFVTHCGWSSLLETIAGGVPMICRPFFGDQRVNARTVEDVLEIGVTVEDGVFTKHGLIKYFDQVLSQQRGKKMRGNINTVKLLAQQSVEPKGSSAQNFKLLLDVISGSTKV</sequence>
<dbReference type="Gene3D" id="3.40.50.2000">
    <property type="entry name" value="Glycogen Phosphorylase B"/>
    <property type="match status" value="2"/>
</dbReference>
<name>T1P3T4_PRUAV</name>
<gene>
    <name evidence="6" type="primary">UFGT</name>
</gene>
<accession>T1P3T4</accession>
<dbReference type="InterPro" id="IPR002213">
    <property type="entry name" value="UDP_glucos_trans"/>
</dbReference>
<dbReference type="FunFam" id="3.40.50.2000:FF:000129">
    <property type="entry name" value="Glycosyltransferase"/>
    <property type="match status" value="1"/>
</dbReference>
<evidence type="ECO:0000313" key="6">
    <source>
        <dbReference type="EMBL" id="AEO79979.1"/>
    </source>
</evidence>
<protein>
    <recommendedName>
        <fullName evidence="5">Glycosyltransferase</fullName>
        <ecNumber evidence="5">2.4.1.-</ecNumber>
    </recommendedName>
</protein>
<dbReference type="GO" id="GO:0080044">
    <property type="term" value="F:quercetin 7-O-glucosyltransferase activity"/>
    <property type="evidence" value="ECO:0007669"/>
    <property type="project" value="TreeGrafter"/>
</dbReference>
<organism evidence="6">
    <name type="scientific">Prunus avium</name>
    <name type="common">Cherry</name>
    <name type="synonym">Cerasus avium</name>
    <dbReference type="NCBI Taxonomy" id="42229"/>
    <lineage>
        <taxon>Eukaryota</taxon>
        <taxon>Viridiplantae</taxon>
        <taxon>Streptophyta</taxon>
        <taxon>Embryophyta</taxon>
        <taxon>Tracheophyta</taxon>
        <taxon>Spermatophyta</taxon>
        <taxon>Magnoliopsida</taxon>
        <taxon>eudicotyledons</taxon>
        <taxon>Gunneridae</taxon>
        <taxon>Pentapetalae</taxon>
        <taxon>rosids</taxon>
        <taxon>fabids</taxon>
        <taxon>Rosales</taxon>
        <taxon>Rosaceae</taxon>
        <taxon>Amygdaloideae</taxon>
        <taxon>Amygdaleae</taxon>
        <taxon>Prunus</taxon>
    </lineage>
</organism>
<comment type="similarity">
    <text evidence="1 4">Belongs to the UDP-glycosyltransferase family.</text>
</comment>
<dbReference type="EMBL" id="JF740090">
    <property type="protein sequence ID" value="AEO79979.1"/>
    <property type="molecule type" value="mRNA"/>
</dbReference>
<dbReference type="GO" id="GO:0047213">
    <property type="term" value="F:anthocyanidin 3-O-glucosyltransferase activity"/>
    <property type="evidence" value="ECO:0007669"/>
    <property type="project" value="UniProtKB-ARBA"/>
</dbReference>
<proteinExistence type="evidence at transcript level"/>
<dbReference type="SMR" id="T1P3T4"/>
<evidence type="ECO:0000256" key="3">
    <source>
        <dbReference type="ARBA" id="ARBA00022679"/>
    </source>
</evidence>
<dbReference type="CDD" id="cd03784">
    <property type="entry name" value="GT1_Gtf-like"/>
    <property type="match status" value="1"/>
</dbReference>
<dbReference type="AlphaFoldDB" id="T1P3T4"/>
<dbReference type="Pfam" id="PF00201">
    <property type="entry name" value="UDPGT"/>
    <property type="match status" value="1"/>
</dbReference>
<dbReference type="PANTHER" id="PTHR11926">
    <property type="entry name" value="GLUCOSYL/GLUCURONOSYL TRANSFERASES"/>
    <property type="match status" value="1"/>
</dbReference>
<dbReference type="EC" id="2.4.1.-" evidence="5"/>
<keyword evidence="2 4" id="KW-0328">Glycosyltransferase</keyword>
<dbReference type="GO" id="GO:0031542">
    <property type="term" value="P:positive regulation of anthocyanin biosynthetic process"/>
    <property type="evidence" value="ECO:0007669"/>
    <property type="project" value="UniProtKB-ARBA"/>
</dbReference>
<dbReference type="PANTHER" id="PTHR11926:SF1560">
    <property type="entry name" value="UDP-GLYCOSYLTRANSFERASE 74E1-RELATED"/>
    <property type="match status" value="1"/>
</dbReference>
<dbReference type="SUPFAM" id="SSF53756">
    <property type="entry name" value="UDP-Glycosyltransferase/glycogen phosphorylase"/>
    <property type="match status" value="1"/>
</dbReference>
<evidence type="ECO:0000256" key="5">
    <source>
        <dbReference type="RuleBase" id="RU362057"/>
    </source>
</evidence>
<dbReference type="GO" id="GO:0080043">
    <property type="term" value="F:quercetin 3-O-glucosyltransferase activity"/>
    <property type="evidence" value="ECO:0007669"/>
    <property type="project" value="TreeGrafter"/>
</dbReference>
<dbReference type="FunFam" id="3.40.50.2000:FF:000060">
    <property type="entry name" value="Glycosyltransferase"/>
    <property type="match status" value="1"/>
</dbReference>